<dbReference type="Pfam" id="PF08546">
    <property type="entry name" value="ApbA_C"/>
    <property type="match status" value="1"/>
</dbReference>
<dbReference type="InterPro" id="IPR036291">
    <property type="entry name" value="NAD(P)-bd_dom_sf"/>
</dbReference>
<evidence type="ECO:0000256" key="4">
    <source>
        <dbReference type="RuleBase" id="RU362068"/>
    </source>
</evidence>
<comment type="pathway">
    <text evidence="4">Cofactor biosynthesis; (R)-pantothenate biosynthesis; (R)-pantoate from 3-methyl-2-oxobutanoate: step 2/2.</text>
</comment>
<dbReference type="Gene3D" id="3.40.50.720">
    <property type="entry name" value="NAD(P)-binding Rossmann-like Domain"/>
    <property type="match status" value="1"/>
</dbReference>
<dbReference type="EMBL" id="LT629710">
    <property type="protein sequence ID" value="SDO52566.1"/>
    <property type="molecule type" value="Genomic_DNA"/>
</dbReference>
<dbReference type="FunFam" id="1.10.1040.10:FF:000017">
    <property type="entry name" value="2-dehydropantoate 2-reductase"/>
    <property type="match status" value="1"/>
</dbReference>
<dbReference type="EC" id="1.1.1.169" evidence="4"/>
<keyword evidence="8" id="KW-1185">Reference proteome</keyword>
<dbReference type="PANTHER" id="PTHR21708:SF26">
    <property type="entry name" value="2-DEHYDROPANTOATE 2-REDUCTASE"/>
    <property type="match status" value="1"/>
</dbReference>
<dbReference type="InterPro" id="IPR051402">
    <property type="entry name" value="KPR-Related"/>
</dbReference>
<comment type="similarity">
    <text evidence="1 4">Belongs to the ketopantoate reductase family.</text>
</comment>
<organism evidence="7 8">
    <name type="scientific">Nakamurella panacisegetis</name>
    <dbReference type="NCBI Taxonomy" id="1090615"/>
    <lineage>
        <taxon>Bacteria</taxon>
        <taxon>Bacillati</taxon>
        <taxon>Actinomycetota</taxon>
        <taxon>Actinomycetes</taxon>
        <taxon>Nakamurellales</taxon>
        <taxon>Nakamurellaceae</taxon>
        <taxon>Nakamurella</taxon>
    </lineage>
</organism>
<evidence type="ECO:0000313" key="8">
    <source>
        <dbReference type="Proteomes" id="UP000198741"/>
    </source>
</evidence>
<dbReference type="InterPro" id="IPR003710">
    <property type="entry name" value="ApbA"/>
</dbReference>
<gene>
    <name evidence="7" type="ORF">SAMN04515671_1220</name>
</gene>
<keyword evidence="4" id="KW-0566">Pantothenate biosynthesis</keyword>
<dbReference type="AlphaFoldDB" id="A0A1H0K9I2"/>
<keyword evidence="2 4" id="KW-0521">NADP</keyword>
<accession>A0A1H0K9I2</accession>
<dbReference type="SUPFAM" id="SSF48179">
    <property type="entry name" value="6-phosphogluconate dehydrogenase C-terminal domain-like"/>
    <property type="match status" value="1"/>
</dbReference>
<comment type="catalytic activity">
    <reaction evidence="4">
        <text>(R)-pantoate + NADP(+) = 2-dehydropantoate + NADPH + H(+)</text>
        <dbReference type="Rhea" id="RHEA:16233"/>
        <dbReference type="ChEBI" id="CHEBI:11561"/>
        <dbReference type="ChEBI" id="CHEBI:15378"/>
        <dbReference type="ChEBI" id="CHEBI:15980"/>
        <dbReference type="ChEBI" id="CHEBI:57783"/>
        <dbReference type="ChEBI" id="CHEBI:58349"/>
        <dbReference type="EC" id="1.1.1.169"/>
    </reaction>
</comment>
<dbReference type="UniPathway" id="UPA00028">
    <property type="reaction ID" value="UER00004"/>
</dbReference>
<dbReference type="RefSeq" id="WP_197676431.1">
    <property type="nucleotide sequence ID" value="NZ_LT629710.1"/>
</dbReference>
<dbReference type="Pfam" id="PF02558">
    <property type="entry name" value="ApbA"/>
    <property type="match status" value="1"/>
</dbReference>
<evidence type="ECO:0000259" key="5">
    <source>
        <dbReference type="Pfam" id="PF02558"/>
    </source>
</evidence>
<dbReference type="GO" id="GO:0008677">
    <property type="term" value="F:2-dehydropantoate 2-reductase activity"/>
    <property type="evidence" value="ECO:0007669"/>
    <property type="project" value="UniProtKB-EC"/>
</dbReference>
<dbReference type="NCBIfam" id="TIGR00745">
    <property type="entry name" value="apbA_panE"/>
    <property type="match status" value="1"/>
</dbReference>
<comment type="function">
    <text evidence="4">Catalyzes the NADPH-dependent reduction of ketopantoate into pantoic acid.</text>
</comment>
<dbReference type="SUPFAM" id="SSF51735">
    <property type="entry name" value="NAD(P)-binding Rossmann-fold domains"/>
    <property type="match status" value="1"/>
</dbReference>
<sequence length="312" mass="32537">MTSLRILVVGAGATGGYFGGRLAQAGRNVTFLVRPGRAEQLRREGLQIVSEHGNATLNPQIVSAPELSTTYDLVLLSVKAYGLEAAMSDFAPAVSPTTLIVPMLNGIRHIDLLTGRFGWAAVLGGVCVVSATLDPAGRVMQLAGMQELTYGPLDPTAPPTGLPLVDAALSGAGFEAKRTDAILPAMWQKWIMLSSVGAMNSLMRGTVGEIVAAPGGVEFADALLAETSAVASAAGYPLRDAGREYIRHLMTTPGSTFTTSMYRDLLDGRPVEVDAIVGDLVERGRQLGVPTPLMGLALTNLSVHQARASAAG</sequence>
<dbReference type="InterPro" id="IPR013328">
    <property type="entry name" value="6PGD_dom2"/>
</dbReference>
<dbReference type="FunFam" id="3.40.50.720:FF:000307">
    <property type="entry name" value="2-dehydropantoate 2-reductase"/>
    <property type="match status" value="1"/>
</dbReference>
<evidence type="ECO:0000256" key="2">
    <source>
        <dbReference type="ARBA" id="ARBA00022857"/>
    </source>
</evidence>
<name>A0A1H0K9I2_9ACTN</name>
<keyword evidence="3 4" id="KW-0560">Oxidoreductase</keyword>
<evidence type="ECO:0000256" key="3">
    <source>
        <dbReference type="ARBA" id="ARBA00023002"/>
    </source>
</evidence>
<dbReference type="GO" id="GO:0005737">
    <property type="term" value="C:cytoplasm"/>
    <property type="evidence" value="ECO:0007669"/>
    <property type="project" value="TreeGrafter"/>
</dbReference>
<dbReference type="GO" id="GO:0015940">
    <property type="term" value="P:pantothenate biosynthetic process"/>
    <property type="evidence" value="ECO:0007669"/>
    <property type="project" value="UniProtKB-UniPathway"/>
</dbReference>
<evidence type="ECO:0000256" key="1">
    <source>
        <dbReference type="ARBA" id="ARBA00007870"/>
    </source>
</evidence>
<dbReference type="InterPro" id="IPR013332">
    <property type="entry name" value="KPR_N"/>
</dbReference>
<dbReference type="PANTHER" id="PTHR21708">
    <property type="entry name" value="PROBABLE 2-DEHYDROPANTOATE 2-REDUCTASE"/>
    <property type="match status" value="1"/>
</dbReference>
<proteinExistence type="inferred from homology"/>
<evidence type="ECO:0000313" key="7">
    <source>
        <dbReference type="EMBL" id="SDO52566.1"/>
    </source>
</evidence>
<feature type="domain" description="Ketopantoate reductase N-terminal" evidence="5">
    <location>
        <begin position="6"/>
        <end position="154"/>
    </location>
</feature>
<dbReference type="STRING" id="1090615.SAMN04515671_1220"/>
<protein>
    <recommendedName>
        <fullName evidence="4">2-dehydropantoate 2-reductase</fullName>
        <ecNumber evidence="4">1.1.1.169</ecNumber>
    </recommendedName>
    <alternativeName>
        <fullName evidence="4">Ketopantoate reductase</fullName>
    </alternativeName>
</protein>
<dbReference type="Proteomes" id="UP000198741">
    <property type="component" value="Chromosome I"/>
</dbReference>
<dbReference type="InterPro" id="IPR013752">
    <property type="entry name" value="KPA_reductase"/>
</dbReference>
<evidence type="ECO:0000259" key="6">
    <source>
        <dbReference type="Pfam" id="PF08546"/>
    </source>
</evidence>
<dbReference type="InterPro" id="IPR008927">
    <property type="entry name" value="6-PGluconate_DH-like_C_sf"/>
</dbReference>
<feature type="domain" description="Ketopantoate reductase C-terminal" evidence="6">
    <location>
        <begin position="182"/>
        <end position="299"/>
    </location>
</feature>
<reference evidence="7 8" key="1">
    <citation type="submission" date="2016-10" db="EMBL/GenBank/DDBJ databases">
        <authorList>
            <person name="de Groot N.N."/>
        </authorList>
    </citation>
    <scope>NUCLEOTIDE SEQUENCE [LARGE SCALE GENOMIC DNA]</scope>
    <source>
        <strain evidence="8">P4-7,KCTC 19426,CECT 7604</strain>
    </source>
</reference>
<dbReference type="Gene3D" id="1.10.1040.10">
    <property type="entry name" value="N-(1-d-carboxylethyl)-l-norvaline Dehydrogenase, domain 2"/>
    <property type="match status" value="1"/>
</dbReference>